<dbReference type="Proteomes" id="UP000185739">
    <property type="component" value="Chromosome"/>
</dbReference>
<dbReference type="HAMAP" id="MF_01486">
    <property type="entry name" value="RecC"/>
    <property type="match status" value="1"/>
</dbReference>
<keyword evidence="7 10" id="KW-0067">ATP-binding</keyword>
<dbReference type="Pfam" id="PF04257">
    <property type="entry name" value="Exonuc_V_gamma"/>
    <property type="match status" value="1"/>
</dbReference>
<dbReference type="InterPro" id="IPR041500">
    <property type="entry name" value="RecC_C"/>
</dbReference>
<dbReference type="PIRSF" id="PIRSF000980">
    <property type="entry name" value="RecC"/>
    <property type="match status" value="1"/>
</dbReference>
<keyword evidence="4 10" id="KW-0378">Hydrolase</keyword>
<dbReference type="SUPFAM" id="SSF52540">
    <property type="entry name" value="P-loop containing nucleoside triphosphate hydrolases"/>
    <property type="match status" value="2"/>
</dbReference>
<evidence type="ECO:0000313" key="13">
    <source>
        <dbReference type="Proteomes" id="UP000185739"/>
    </source>
</evidence>
<comment type="similarity">
    <text evidence="10">Belongs to the RecC family.</text>
</comment>
<comment type="miscellaneous">
    <text evidence="10">In the RecBCD complex, RecB has a slow 3'-5' helicase, an exonuclease activity and loads RecA onto ssDNA, RecD has a fast 5'-3' helicase activity, while RecC stimulates the ATPase and processivity of the RecB helicase and contributes to recognition of the Chi site.</text>
</comment>
<organism evidence="12 13">
    <name type="scientific">Thauera chlorobenzoica</name>
    <dbReference type="NCBI Taxonomy" id="96773"/>
    <lineage>
        <taxon>Bacteria</taxon>
        <taxon>Pseudomonadati</taxon>
        <taxon>Pseudomonadota</taxon>
        <taxon>Betaproteobacteria</taxon>
        <taxon>Rhodocyclales</taxon>
        <taxon>Zoogloeaceae</taxon>
        <taxon>Thauera</taxon>
    </lineage>
</organism>
<evidence type="ECO:0000256" key="2">
    <source>
        <dbReference type="ARBA" id="ARBA00022741"/>
    </source>
</evidence>
<dbReference type="SUPFAM" id="SSF52980">
    <property type="entry name" value="Restriction endonuclease-like"/>
    <property type="match status" value="1"/>
</dbReference>
<keyword evidence="3 10" id="KW-0227">DNA damage</keyword>
<keyword evidence="9 10" id="KW-0234">DNA repair</keyword>
<feature type="region of interest" description="Disordered" evidence="11">
    <location>
        <begin position="1216"/>
        <end position="1242"/>
    </location>
</feature>
<evidence type="ECO:0000256" key="3">
    <source>
        <dbReference type="ARBA" id="ARBA00022763"/>
    </source>
</evidence>
<dbReference type="EMBL" id="CP018839">
    <property type="protein sequence ID" value="APR04733.1"/>
    <property type="molecule type" value="Genomic_DNA"/>
</dbReference>
<dbReference type="InterPro" id="IPR006697">
    <property type="entry name" value="RecC"/>
</dbReference>
<gene>
    <name evidence="10" type="primary">recC</name>
    <name evidence="12" type="ORF">Tchl_1886</name>
</gene>
<dbReference type="GO" id="GO:0003677">
    <property type="term" value="F:DNA binding"/>
    <property type="evidence" value="ECO:0007669"/>
    <property type="project" value="UniProtKB-UniRule"/>
</dbReference>
<dbReference type="GO" id="GO:0003678">
    <property type="term" value="F:DNA helicase activity"/>
    <property type="evidence" value="ECO:0007669"/>
    <property type="project" value="UniProtKB-UniRule"/>
</dbReference>
<dbReference type="NCBIfam" id="TIGR01450">
    <property type="entry name" value="recC"/>
    <property type="match status" value="1"/>
</dbReference>
<evidence type="ECO:0000256" key="8">
    <source>
        <dbReference type="ARBA" id="ARBA00023125"/>
    </source>
</evidence>
<dbReference type="InterPro" id="IPR027417">
    <property type="entry name" value="P-loop_NTPase"/>
</dbReference>
<dbReference type="GO" id="GO:0009338">
    <property type="term" value="C:exodeoxyribonuclease V complex"/>
    <property type="evidence" value="ECO:0007669"/>
    <property type="project" value="InterPro"/>
</dbReference>
<dbReference type="GO" id="GO:0000724">
    <property type="term" value="P:double-strand break repair via homologous recombination"/>
    <property type="evidence" value="ECO:0007669"/>
    <property type="project" value="UniProtKB-UniRule"/>
</dbReference>
<keyword evidence="5 10" id="KW-0347">Helicase</keyword>
<protein>
    <recommendedName>
        <fullName evidence="10">RecBCD enzyme subunit RecC</fullName>
    </recommendedName>
    <alternativeName>
        <fullName evidence="10">Exonuclease V subunit RecC</fullName>
        <shortName evidence="10">ExoV subunit RecC</shortName>
    </alternativeName>
    <alternativeName>
        <fullName evidence="10">Helicase/nuclease RecBCD subunit RecC</fullName>
    </alternativeName>
</protein>
<dbReference type="AlphaFoldDB" id="A0A1H5XAG3"/>
<dbReference type="Gene3D" id="3.40.50.300">
    <property type="entry name" value="P-loop containing nucleotide triphosphate hydrolases"/>
    <property type="match status" value="2"/>
</dbReference>
<comment type="subunit">
    <text evidence="10">Heterotrimer of RecB, RecC and RecD. All subunits contribute to DNA-binding.</text>
</comment>
<dbReference type="GO" id="GO:0005524">
    <property type="term" value="F:ATP binding"/>
    <property type="evidence" value="ECO:0007669"/>
    <property type="project" value="UniProtKB-UniRule"/>
</dbReference>
<name>A0A1H5XAG3_9RHOO</name>
<keyword evidence="2 10" id="KW-0547">Nucleotide-binding</keyword>
<dbReference type="STRING" id="96773.Tchl_1886"/>
<evidence type="ECO:0000256" key="5">
    <source>
        <dbReference type="ARBA" id="ARBA00022806"/>
    </source>
</evidence>
<evidence type="ECO:0000256" key="10">
    <source>
        <dbReference type="HAMAP-Rule" id="MF_01486"/>
    </source>
</evidence>
<dbReference type="InterPro" id="IPR013986">
    <property type="entry name" value="DExx_box_DNA_helicase_dom_sf"/>
</dbReference>
<dbReference type="Gene3D" id="1.10.10.990">
    <property type="match status" value="1"/>
</dbReference>
<dbReference type="PANTHER" id="PTHR30591:SF1">
    <property type="entry name" value="RECBCD ENZYME SUBUNIT RECC"/>
    <property type="match status" value="1"/>
</dbReference>
<dbReference type="KEGG" id="tcl:Tchl_1886"/>
<evidence type="ECO:0000256" key="6">
    <source>
        <dbReference type="ARBA" id="ARBA00022839"/>
    </source>
</evidence>
<dbReference type="RefSeq" id="WP_075148171.1">
    <property type="nucleotide sequence ID" value="NZ_CP018839.1"/>
</dbReference>
<reference evidence="12 13" key="1">
    <citation type="submission" date="2016-12" db="EMBL/GenBank/DDBJ databases">
        <title>Complete genome sequence of Thauera chlorobenzoica, a Betaproteobacterium degrading haloaromatics anaerobically to CO2 and halides.</title>
        <authorList>
            <person name="Goris T."/>
            <person name="Mergelsberg M."/>
            <person name="Boll M."/>
        </authorList>
    </citation>
    <scope>NUCLEOTIDE SEQUENCE [LARGE SCALE GENOMIC DNA]</scope>
    <source>
        <strain evidence="12 13">3CB1</strain>
    </source>
</reference>
<evidence type="ECO:0000256" key="11">
    <source>
        <dbReference type="SAM" id="MobiDB-lite"/>
    </source>
</evidence>
<evidence type="ECO:0000256" key="1">
    <source>
        <dbReference type="ARBA" id="ARBA00022722"/>
    </source>
</evidence>
<keyword evidence="8 10" id="KW-0238">DNA-binding</keyword>
<dbReference type="Gene3D" id="3.40.50.10930">
    <property type="match status" value="1"/>
</dbReference>
<evidence type="ECO:0000256" key="4">
    <source>
        <dbReference type="ARBA" id="ARBA00022801"/>
    </source>
</evidence>
<evidence type="ECO:0000313" key="12">
    <source>
        <dbReference type="EMBL" id="APR04733.1"/>
    </source>
</evidence>
<sequence length="1242" mass="135653">MTDVDLSPGLILIHGNQAESLRDLLVTWMKRHPLAPLETEMVLVQSNGIAQWLKFALAADAGRGGCGIAAGLSFSLPSRFLWQAYRAVLGRDAVPEVSPFDETRLRWRLMRILPALGAEPVYRPLQRFLDDDADLRKRFQLAERVADLYDQYQVYRADWLAAWARGEDVLIDARGEVSPLPEDQRWQAALWRHLHADIGAARPATGGAARAAGGRATVHEAFLERARALADSPRPPALPRRVLVFGISALPRQSLEVLAALAQWSQVLMCVHNPCEHYWADIVSGQDLLRARASRQARKPGSPPALSEEALHLHAHPLLAAWGKQGRDTIALLDEHDDPGARAGHQHRFAAIGERIDLFVATAGATLLQQLQDDIRALRSLPEIRRLGRTVDPASDRSLCFHVAHSRQREVEILHDQLLAAFDADPGLRPRDVIVMVPDIDAYAPHIEAVFGLNEPHDRRFIPFSLADQGPRRIDPLLNALECLLGLPQSRLAVSDVLDLLEVPALRARFGLAADDVAVLHRWIRGANIRWALHGEQRTQLALPDAGEAAPNSWLFGLRRMLLGYAAGIEAAPWQDIEPYGEIGGLDAALLGPLAMLLARLDDAWRMLRTPATPRAWGERLRALLAHFFAPATAADAYTLSRLEAALQRWLDACDEAALDEPLPLAVVAGHWLDSVDDGGLGQRFFAGAVTFATLMPMRAIPFRHICLLGMNDGDYPRTREPLDFDLMGRDYRPGDRSRREDDRYLFLEALLSARERLYVSWVGRSINDNTERPPSVLVGQLRDHLGAGWRLAGDKVSSAAEAARALLAALTVGHPLQPFSMRYFAPDPAPSALFTYAHEWRRGAPPASAAGAAALPPMPREEPLSVGELADFLHDPVKAFFRRRLGVAFEHEDPASTDVEPFVLDGLQKWQLQDELITAQADALDRGEAPAAAREACLGAIRRRGELAAGAFGERLATELAEPMEALFDAYAQALARWPRKVEGEFELRFEAVCDGVRLELADWLGGLRCSDGDGGGEAKIAEGAGAGGAAAGAVPGASSAVIVLERSDLVKERHYRGEKLIRHWVRHLAWQCARGAVTTVVVSKKGVVVLAPLEAAAAAERLRDLLAAWQAGMGRPLPLPPRTAFAWLRARPGSAHGGEVERGDGEREEGSVAGKALAAARTVYEGGYGNDGELGASPYLRRAFPDFDALVGGGEFQALAEHLLRPLQDAIHQRAEGAEGERRGRRNGGAGDAGSGRSRK</sequence>
<dbReference type="Gene3D" id="1.10.10.160">
    <property type="match status" value="1"/>
</dbReference>
<accession>A0A1H5XAG3</accession>
<dbReference type="InterPro" id="IPR011335">
    <property type="entry name" value="Restrct_endonuc-II-like"/>
</dbReference>
<comment type="function">
    <text evidence="10">A helicase/nuclease that prepares dsDNA breaks (DSB) for recombinational DNA repair. Binds to DSBs and unwinds DNA via a highly rapid and processive ATP-dependent bidirectional helicase activity. Unwinds dsDNA until it encounters a Chi (crossover hotspot instigator) sequence from the 3' direction. Cuts ssDNA a few nucleotides 3' to the Chi site. The properties and activities of the enzyme are changed at Chi. The Chi-altered holoenzyme produces a long 3'-ssDNA overhang and facilitates RecA-binding to the ssDNA for homologous DNA recombination and repair. Holoenzyme degrades any linearized DNA that is unable to undergo homologous recombination. In the holoenzyme this subunit recognizes the wild-type Chi sequence, and when added to isolated RecB increases its ATP-dependent helicase processivity.</text>
</comment>
<evidence type="ECO:0000256" key="7">
    <source>
        <dbReference type="ARBA" id="ARBA00022840"/>
    </source>
</evidence>
<keyword evidence="6 10" id="KW-0269">Exonuclease</keyword>
<keyword evidence="1 10" id="KW-0540">Nuclease</keyword>
<dbReference type="GO" id="GO:0008854">
    <property type="term" value="F:exodeoxyribonuclease V activity"/>
    <property type="evidence" value="ECO:0007669"/>
    <property type="project" value="InterPro"/>
</dbReference>
<keyword evidence="13" id="KW-1185">Reference proteome</keyword>
<dbReference type="PANTHER" id="PTHR30591">
    <property type="entry name" value="RECBCD ENZYME SUBUNIT RECC"/>
    <property type="match status" value="1"/>
</dbReference>
<proteinExistence type="inferred from homology"/>
<evidence type="ECO:0000256" key="9">
    <source>
        <dbReference type="ARBA" id="ARBA00023204"/>
    </source>
</evidence>
<dbReference type="Pfam" id="PF17946">
    <property type="entry name" value="RecC_C"/>
    <property type="match status" value="1"/>
</dbReference>